<dbReference type="AlphaFoldDB" id="A0A381Y3W2"/>
<accession>A0A381Y3W2</accession>
<proteinExistence type="predicted"/>
<organism evidence="1">
    <name type="scientific">marine metagenome</name>
    <dbReference type="NCBI Taxonomy" id="408172"/>
    <lineage>
        <taxon>unclassified sequences</taxon>
        <taxon>metagenomes</taxon>
        <taxon>ecological metagenomes</taxon>
    </lineage>
</organism>
<name>A0A381Y3W2_9ZZZZ</name>
<sequence length="94" mass="10955">MKYNKLLVGLFLAILVFGCANRYLEQNDENSFDSNKGWNDFLYSSFDTISMHTLQSNAFSWKIISTSLLMYHNDKEGLEIDLKNLPIIFKKFGF</sequence>
<protein>
    <recommendedName>
        <fullName evidence="2">Lipoprotein</fullName>
    </recommendedName>
</protein>
<dbReference type="PROSITE" id="PS51257">
    <property type="entry name" value="PROKAR_LIPOPROTEIN"/>
    <property type="match status" value="1"/>
</dbReference>
<evidence type="ECO:0000313" key="1">
    <source>
        <dbReference type="EMBL" id="SVA71708.1"/>
    </source>
</evidence>
<dbReference type="EMBL" id="UINC01017332">
    <property type="protein sequence ID" value="SVA71708.1"/>
    <property type="molecule type" value="Genomic_DNA"/>
</dbReference>
<reference evidence="1" key="1">
    <citation type="submission" date="2018-05" db="EMBL/GenBank/DDBJ databases">
        <authorList>
            <person name="Lanie J.A."/>
            <person name="Ng W.-L."/>
            <person name="Kazmierczak K.M."/>
            <person name="Andrzejewski T.M."/>
            <person name="Davidsen T.M."/>
            <person name="Wayne K.J."/>
            <person name="Tettelin H."/>
            <person name="Glass J.I."/>
            <person name="Rusch D."/>
            <person name="Podicherti R."/>
            <person name="Tsui H.-C.T."/>
            <person name="Winkler M.E."/>
        </authorList>
    </citation>
    <scope>NUCLEOTIDE SEQUENCE</scope>
</reference>
<gene>
    <name evidence="1" type="ORF">METZ01_LOCUS124562</name>
</gene>
<evidence type="ECO:0008006" key="2">
    <source>
        <dbReference type="Google" id="ProtNLM"/>
    </source>
</evidence>
<feature type="non-terminal residue" evidence="1">
    <location>
        <position position="94"/>
    </location>
</feature>